<dbReference type="PANTHER" id="PTHR43622">
    <property type="entry name" value="3-DEHYDROQUINATE SYNTHASE"/>
    <property type="match status" value="1"/>
</dbReference>
<keyword evidence="14 17" id="KW-0057">Aromatic amino acid biosynthesis</keyword>
<comment type="caution">
    <text evidence="17">Lacks conserved residue(s) required for the propagation of feature annotation.</text>
</comment>
<sequence>MSSADLTRIPVGGSSAYEIVIGDDALTEVPALLSGSGRAAVIHCQTMKDTAQAIAGDLRAHGHEAELIAVPDGEQAKDHAVAAHCWNDLARLGFTRSDAVVAVGGGATTDLAGFVAATWLRGVPIVQVPTSLTAMVDGAIGGKTAINLSAGKNLVGAFHAPAGVVCDLRLLDTLPEGELVNGLAEVVRIGFIADPVILDTIEAGTEAVTTPGTPQLRDIIERAARVKAEIVTEDMRDHGRRQFLNYGHTLGHAIEKVARYRWRHGSAVSVGMCYAAELGRITGHLDDATADRHAEILMMLGLPTTYRPDVWPDLLEAMRIDKKARGSRLRFIVLDGLASPTVLDDPGEEVLVAAYAPCCRLVAD</sequence>
<evidence type="ECO:0000256" key="11">
    <source>
        <dbReference type="ARBA" id="ARBA00022741"/>
    </source>
</evidence>
<evidence type="ECO:0000256" key="1">
    <source>
        <dbReference type="ARBA" id="ARBA00001393"/>
    </source>
</evidence>
<feature type="binding site" evidence="17">
    <location>
        <position position="143"/>
    </location>
    <ligand>
        <name>NAD(+)</name>
        <dbReference type="ChEBI" id="CHEBI:57540"/>
    </ligand>
</feature>
<dbReference type="InterPro" id="IPR050071">
    <property type="entry name" value="Dehydroquinate_synthase"/>
</dbReference>
<dbReference type="InterPro" id="IPR016037">
    <property type="entry name" value="DHQ_synth_AroB"/>
</dbReference>
<evidence type="ECO:0000256" key="13">
    <source>
        <dbReference type="ARBA" id="ARBA00023027"/>
    </source>
</evidence>
<dbReference type="Proteomes" id="UP000588112">
    <property type="component" value="Unassembled WGS sequence"/>
</dbReference>
<dbReference type="GO" id="GO:0009423">
    <property type="term" value="P:chorismate biosynthetic process"/>
    <property type="evidence" value="ECO:0007669"/>
    <property type="project" value="UniProtKB-UniRule"/>
</dbReference>
<dbReference type="Pfam" id="PF01761">
    <property type="entry name" value="DHQ_synthase"/>
    <property type="match status" value="1"/>
</dbReference>
<feature type="binding site" evidence="17">
    <location>
        <position position="248"/>
    </location>
    <ligand>
        <name>Zn(2+)</name>
        <dbReference type="ChEBI" id="CHEBI:29105"/>
    </ligand>
</feature>
<dbReference type="RefSeq" id="WP_239139744.1">
    <property type="nucleotide sequence ID" value="NZ_BOOS01000070.1"/>
</dbReference>
<feature type="binding site" evidence="17">
    <location>
        <begin position="72"/>
        <end position="77"/>
    </location>
    <ligand>
        <name>NAD(+)</name>
        <dbReference type="ChEBI" id="CHEBI:57540"/>
    </ligand>
</feature>
<accession>A0A7W8Z6R8</accession>
<feature type="binding site" evidence="17">
    <location>
        <position position="264"/>
    </location>
    <ligand>
        <name>Zn(2+)</name>
        <dbReference type="ChEBI" id="CHEBI:29105"/>
    </ligand>
</feature>
<feature type="binding site" evidence="17">
    <location>
        <position position="152"/>
    </location>
    <ligand>
        <name>NAD(+)</name>
        <dbReference type="ChEBI" id="CHEBI:57540"/>
    </ligand>
</feature>
<dbReference type="InterPro" id="IPR056179">
    <property type="entry name" value="DHQS_C"/>
</dbReference>
<dbReference type="GO" id="GO:0003856">
    <property type="term" value="F:3-dehydroquinate synthase activity"/>
    <property type="evidence" value="ECO:0007669"/>
    <property type="project" value="UniProtKB-UniRule"/>
</dbReference>
<evidence type="ECO:0000256" key="9">
    <source>
        <dbReference type="ARBA" id="ARBA00022605"/>
    </source>
</evidence>
<evidence type="ECO:0000256" key="2">
    <source>
        <dbReference type="ARBA" id="ARBA00001911"/>
    </source>
</evidence>
<evidence type="ECO:0000256" key="6">
    <source>
        <dbReference type="ARBA" id="ARBA00013031"/>
    </source>
</evidence>
<evidence type="ECO:0000256" key="7">
    <source>
        <dbReference type="ARBA" id="ARBA00017684"/>
    </source>
</evidence>
<feature type="binding site" evidence="17">
    <location>
        <position position="185"/>
    </location>
    <ligand>
        <name>Zn(2+)</name>
        <dbReference type="ChEBI" id="CHEBI:29105"/>
    </ligand>
</feature>
<dbReference type="PANTHER" id="PTHR43622:SF7">
    <property type="entry name" value="3-DEHYDROQUINATE SYNTHASE, CHLOROPLASTIC"/>
    <property type="match status" value="1"/>
</dbReference>
<dbReference type="SUPFAM" id="SSF56796">
    <property type="entry name" value="Dehydroquinate synthase-like"/>
    <property type="match status" value="1"/>
</dbReference>
<proteinExistence type="inferred from homology"/>
<dbReference type="Gene3D" id="1.20.1090.10">
    <property type="entry name" value="Dehydroquinate synthase-like - alpha domain"/>
    <property type="match status" value="1"/>
</dbReference>
<keyword evidence="13 17" id="KW-0520">NAD</keyword>
<keyword evidence="21" id="KW-1185">Reference proteome</keyword>
<feature type="domain" description="3-dehydroquinate synthase N-terminal" evidence="18">
    <location>
        <begin position="68"/>
        <end position="179"/>
    </location>
</feature>
<evidence type="ECO:0000256" key="14">
    <source>
        <dbReference type="ARBA" id="ARBA00023141"/>
    </source>
</evidence>
<keyword evidence="12 17" id="KW-0862">Zinc</keyword>
<dbReference type="AlphaFoldDB" id="A0A7W8Z6R8"/>
<dbReference type="CDD" id="cd08195">
    <property type="entry name" value="DHQS"/>
    <property type="match status" value="1"/>
</dbReference>
<comment type="catalytic activity">
    <reaction evidence="1 17">
        <text>7-phospho-2-dehydro-3-deoxy-D-arabino-heptonate = 3-dehydroquinate + phosphate</text>
        <dbReference type="Rhea" id="RHEA:21968"/>
        <dbReference type="ChEBI" id="CHEBI:32364"/>
        <dbReference type="ChEBI" id="CHEBI:43474"/>
        <dbReference type="ChEBI" id="CHEBI:58394"/>
        <dbReference type="EC" id="4.2.3.4"/>
    </reaction>
</comment>
<comment type="subcellular location">
    <subcellularLocation>
        <location evidence="3 17">Cytoplasm</location>
    </subcellularLocation>
</comment>
<evidence type="ECO:0000256" key="10">
    <source>
        <dbReference type="ARBA" id="ARBA00022723"/>
    </source>
</evidence>
<evidence type="ECO:0000259" key="19">
    <source>
        <dbReference type="Pfam" id="PF24621"/>
    </source>
</evidence>
<dbReference type="Gene3D" id="3.40.50.1970">
    <property type="match status" value="1"/>
</dbReference>
<comment type="cofactor">
    <cofactor evidence="17">
        <name>Co(2+)</name>
        <dbReference type="ChEBI" id="CHEBI:48828"/>
    </cofactor>
    <cofactor evidence="17">
        <name>Zn(2+)</name>
        <dbReference type="ChEBI" id="CHEBI:29105"/>
    </cofactor>
    <text evidence="17">Binds 1 divalent metal cation per subunit. Can use either Co(2+) or Zn(2+).</text>
</comment>
<keyword evidence="11 17" id="KW-0547">Nucleotide-binding</keyword>
<name>A0A7W8Z6R8_9ACTN</name>
<comment type="function">
    <text evidence="17">Catalyzes the conversion of 3-deoxy-D-arabino-heptulosonate 7-phosphate (DAHP) to dehydroquinate (DHQ).</text>
</comment>
<dbReference type="GO" id="GO:0008652">
    <property type="term" value="P:amino acid biosynthetic process"/>
    <property type="evidence" value="ECO:0007669"/>
    <property type="project" value="UniProtKB-KW"/>
</dbReference>
<dbReference type="PIRSF" id="PIRSF001455">
    <property type="entry name" value="DHQ_synth"/>
    <property type="match status" value="1"/>
</dbReference>
<keyword evidence="9 17" id="KW-0028">Amino-acid biosynthesis</keyword>
<evidence type="ECO:0000259" key="18">
    <source>
        <dbReference type="Pfam" id="PF01761"/>
    </source>
</evidence>
<evidence type="ECO:0000256" key="5">
    <source>
        <dbReference type="ARBA" id="ARBA00005412"/>
    </source>
</evidence>
<evidence type="ECO:0000313" key="20">
    <source>
        <dbReference type="EMBL" id="MBB5628421.1"/>
    </source>
</evidence>
<gene>
    <name evidence="17" type="primary">aroB</name>
    <name evidence="20" type="ORF">BJ981_004120</name>
</gene>
<evidence type="ECO:0000313" key="21">
    <source>
        <dbReference type="Proteomes" id="UP000588112"/>
    </source>
</evidence>
<comment type="pathway">
    <text evidence="4 17">Metabolic intermediate biosynthesis; chorismate biosynthesis; chorismate from D-erythrose 4-phosphate and phosphoenolpyruvate: step 2/7.</text>
</comment>
<evidence type="ECO:0000256" key="3">
    <source>
        <dbReference type="ARBA" id="ARBA00004496"/>
    </source>
</evidence>
<evidence type="ECO:0000256" key="16">
    <source>
        <dbReference type="ARBA" id="ARBA00023285"/>
    </source>
</evidence>
<dbReference type="NCBIfam" id="TIGR01357">
    <property type="entry name" value="aroB"/>
    <property type="match status" value="1"/>
</dbReference>
<dbReference type="GO" id="GO:0009073">
    <property type="term" value="P:aromatic amino acid family biosynthetic process"/>
    <property type="evidence" value="ECO:0007669"/>
    <property type="project" value="UniProtKB-KW"/>
</dbReference>
<keyword evidence="8 17" id="KW-0963">Cytoplasm</keyword>
<comment type="caution">
    <text evidence="20">The sequence shown here is derived from an EMBL/GenBank/DDBJ whole genome shotgun (WGS) entry which is preliminary data.</text>
</comment>
<feature type="binding site" evidence="17">
    <location>
        <begin position="106"/>
        <end position="110"/>
    </location>
    <ligand>
        <name>NAD(+)</name>
        <dbReference type="ChEBI" id="CHEBI:57540"/>
    </ligand>
</feature>
<feature type="binding site" evidence="17">
    <location>
        <begin position="130"/>
        <end position="131"/>
    </location>
    <ligand>
        <name>NAD(+)</name>
        <dbReference type="ChEBI" id="CHEBI:57540"/>
    </ligand>
</feature>
<dbReference type="GO" id="GO:0046872">
    <property type="term" value="F:metal ion binding"/>
    <property type="evidence" value="ECO:0007669"/>
    <property type="project" value="UniProtKB-KW"/>
</dbReference>
<evidence type="ECO:0000256" key="4">
    <source>
        <dbReference type="ARBA" id="ARBA00004661"/>
    </source>
</evidence>
<keyword evidence="15 17" id="KW-0456">Lyase</keyword>
<dbReference type="EMBL" id="JACHBR010000001">
    <property type="protein sequence ID" value="MBB5628421.1"/>
    <property type="molecule type" value="Genomic_DNA"/>
</dbReference>
<reference evidence="20 21" key="1">
    <citation type="submission" date="2020-08" db="EMBL/GenBank/DDBJ databases">
        <title>Sequencing the genomes of 1000 actinobacteria strains.</title>
        <authorList>
            <person name="Klenk H.-P."/>
        </authorList>
    </citation>
    <scope>NUCLEOTIDE SEQUENCE [LARGE SCALE GENOMIC DNA]</scope>
    <source>
        <strain evidence="20 21">DSM 45790</strain>
    </source>
</reference>
<dbReference type="InterPro" id="IPR030963">
    <property type="entry name" value="DHQ_synth_fam"/>
</dbReference>
<comment type="similarity">
    <text evidence="5 17">Belongs to the sugar phosphate cyclases superfamily. Dehydroquinate synthase family.</text>
</comment>
<dbReference type="HAMAP" id="MF_00110">
    <property type="entry name" value="DHQ_synthase"/>
    <property type="match status" value="1"/>
</dbReference>
<protein>
    <recommendedName>
        <fullName evidence="7 17">3-dehydroquinate synthase</fullName>
        <shortName evidence="17">DHQS</shortName>
        <ecNumber evidence="6 17">4.2.3.4</ecNumber>
    </recommendedName>
</protein>
<dbReference type="GO" id="GO:0005737">
    <property type="term" value="C:cytoplasm"/>
    <property type="evidence" value="ECO:0007669"/>
    <property type="project" value="UniProtKB-SubCell"/>
</dbReference>
<evidence type="ECO:0000256" key="12">
    <source>
        <dbReference type="ARBA" id="ARBA00022833"/>
    </source>
</evidence>
<keyword evidence="10 17" id="KW-0479">Metal-binding</keyword>
<evidence type="ECO:0000256" key="15">
    <source>
        <dbReference type="ARBA" id="ARBA00023239"/>
    </source>
</evidence>
<evidence type="ECO:0000256" key="17">
    <source>
        <dbReference type="HAMAP-Rule" id="MF_00110"/>
    </source>
</evidence>
<feature type="domain" description="3-dehydroquinate synthase C-terminal" evidence="19">
    <location>
        <begin position="182"/>
        <end position="324"/>
    </location>
</feature>
<dbReference type="UniPathway" id="UPA00053">
    <property type="reaction ID" value="UER00085"/>
</dbReference>
<dbReference type="InterPro" id="IPR030960">
    <property type="entry name" value="DHQS/DOIS_N"/>
</dbReference>
<organism evidence="20 21">
    <name type="scientific">Sphaerisporangium krabiense</name>
    <dbReference type="NCBI Taxonomy" id="763782"/>
    <lineage>
        <taxon>Bacteria</taxon>
        <taxon>Bacillati</taxon>
        <taxon>Actinomycetota</taxon>
        <taxon>Actinomycetes</taxon>
        <taxon>Streptosporangiales</taxon>
        <taxon>Streptosporangiaceae</taxon>
        <taxon>Sphaerisporangium</taxon>
    </lineage>
</organism>
<evidence type="ECO:0000256" key="8">
    <source>
        <dbReference type="ARBA" id="ARBA00022490"/>
    </source>
</evidence>
<dbReference type="GO" id="GO:0000166">
    <property type="term" value="F:nucleotide binding"/>
    <property type="evidence" value="ECO:0007669"/>
    <property type="project" value="UniProtKB-KW"/>
</dbReference>
<keyword evidence="16 17" id="KW-0170">Cobalt</keyword>
<dbReference type="Pfam" id="PF24621">
    <property type="entry name" value="DHQS_C"/>
    <property type="match status" value="1"/>
</dbReference>
<dbReference type="EC" id="4.2.3.4" evidence="6 17"/>
<comment type="cofactor">
    <cofactor evidence="2 17">
        <name>NAD(+)</name>
        <dbReference type="ChEBI" id="CHEBI:57540"/>
    </cofactor>
</comment>